<feature type="domain" description="HTH luxR-type" evidence="5">
    <location>
        <begin position="139"/>
        <end position="204"/>
    </location>
</feature>
<dbReference type="InterPro" id="IPR001789">
    <property type="entry name" value="Sig_transdc_resp-reg_receiver"/>
</dbReference>
<dbReference type="Gene3D" id="1.10.10.10">
    <property type="entry name" value="Winged helix-like DNA-binding domain superfamily/Winged helix DNA-binding domain"/>
    <property type="match status" value="1"/>
</dbReference>
<evidence type="ECO:0000256" key="2">
    <source>
        <dbReference type="ARBA" id="ARBA00023125"/>
    </source>
</evidence>
<dbReference type="Pfam" id="PF00072">
    <property type="entry name" value="Response_reg"/>
    <property type="match status" value="1"/>
</dbReference>
<dbReference type="SMART" id="SM00421">
    <property type="entry name" value="HTH_LUXR"/>
    <property type="match status" value="1"/>
</dbReference>
<sequence>MHHIPFDRIVHIVDADPAARQHGAAVLRASNYEVRTHASGSDFLLCHPDPHPGCILLDIHMPEPDGLDVQDKLIQAGQTMPVIVFTGENALDIAVRAMRAGALWFLEKPYLDADLVRMVGEAIARQDATEDSADRKAIATAQIDSLSPREIQVMQGLAEGWPNKIIAHELGLSIRTVEMYRTNLMKKLEAHSLSTVLRLWFDAGR</sequence>
<dbReference type="PANTHER" id="PTHR44688:SF16">
    <property type="entry name" value="DNA-BINDING TRANSCRIPTIONAL ACTIVATOR DEVR_DOSR"/>
    <property type="match status" value="1"/>
</dbReference>
<evidence type="ECO:0000256" key="3">
    <source>
        <dbReference type="ARBA" id="ARBA00023163"/>
    </source>
</evidence>
<feature type="domain" description="Response regulatory" evidence="6">
    <location>
        <begin position="9"/>
        <end position="123"/>
    </location>
</feature>
<dbReference type="GO" id="GO:0006355">
    <property type="term" value="P:regulation of DNA-templated transcription"/>
    <property type="evidence" value="ECO:0007669"/>
    <property type="project" value="InterPro"/>
</dbReference>
<reference evidence="7 8" key="1">
    <citation type="submission" date="2017-03" db="EMBL/GenBank/DDBJ databases">
        <title>Lifting the veil on microbial sulfur biogeochemistry in mining wastewaters.</title>
        <authorList>
            <person name="Kantor R.S."/>
            <person name="Colenbrander Nelson T."/>
            <person name="Marshall S."/>
            <person name="Bennett D."/>
            <person name="Apte S."/>
            <person name="Camacho D."/>
            <person name="Thomas B.C."/>
            <person name="Warren L.A."/>
            <person name="Banfield J.F."/>
        </authorList>
    </citation>
    <scope>NUCLEOTIDE SEQUENCE [LARGE SCALE GENOMIC DNA]</scope>
    <source>
        <strain evidence="7">32-68-21</strain>
    </source>
</reference>
<dbReference type="InterPro" id="IPR011006">
    <property type="entry name" value="CheY-like_superfamily"/>
</dbReference>
<dbReference type="Pfam" id="PF00196">
    <property type="entry name" value="GerE"/>
    <property type="match status" value="1"/>
</dbReference>
<keyword evidence="1" id="KW-0805">Transcription regulation</keyword>
<evidence type="ECO:0000256" key="4">
    <source>
        <dbReference type="PROSITE-ProRule" id="PRU00169"/>
    </source>
</evidence>
<keyword evidence="3" id="KW-0804">Transcription</keyword>
<evidence type="ECO:0000313" key="7">
    <source>
        <dbReference type="EMBL" id="OYX57052.1"/>
    </source>
</evidence>
<keyword evidence="4" id="KW-0597">Phosphoprotein</keyword>
<feature type="modified residue" description="4-aspartylphosphate" evidence="4">
    <location>
        <position position="58"/>
    </location>
</feature>
<dbReference type="InterPro" id="IPR000792">
    <property type="entry name" value="Tscrpt_reg_LuxR_C"/>
</dbReference>
<dbReference type="PROSITE" id="PS00622">
    <property type="entry name" value="HTH_LUXR_1"/>
    <property type="match status" value="1"/>
</dbReference>
<organism evidence="7 8">
    <name type="scientific">Brevundimonas subvibrioides</name>
    <dbReference type="NCBI Taxonomy" id="74313"/>
    <lineage>
        <taxon>Bacteria</taxon>
        <taxon>Pseudomonadati</taxon>
        <taxon>Pseudomonadota</taxon>
        <taxon>Alphaproteobacteria</taxon>
        <taxon>Caulobacterales</taxon>
        <taxon>Caulobacteraceae</taxon>
        <taxon>Brevundimonas</taxon>
    </lineage>
</organism>
<gene>
    <name evidence="7" type="ORF">B7Y86_09990</name>
</gene>
<dbReference type="GO" id="GO:0003677">
    <property type="term" value="F:DNA binding"/>
    <property type="evidence" value="ECO:0007669"/>
    <property type="project" value="UniProtKB-KW"/>
</dbReference>
<dbReference type="CDD" id="cd06170">
    <property type="entry name" value="LuxR_C_like"/>
    <property type="match status" value="1"/>
</dbReference>
<evidence type="ECO:0000259" key="5">
    <source>
        <dbReference type="PROSITE" id="PS50043"/>
    </source>
</evidence>
<dbReference type="Gene3D" id="3.40.50.2300">
    <property type="match status" value="1"/>
</dbReference>
<dbReference type="AlphaFoldDB" id="A0A258HL32"/>
<protein>
    <recommendedName>
        <fullName evidence="9">DNA-binding response regulator</fullName>
    </recommendedName>
</protein>
<accession>A0A258HL32</accession>
<keyword evidence="2" id="KW-0238">DNA-binding</keyword>
<evidence type="ECO:0000259" key="6">
    <source>
        <dbReference type="PROSITE" id="PS50110"/>
    </source>
</evidence>
<dbReference type="Proteomes" id="UP000216147">
    <property type="component" value="Unassembled WGS sequence"/>
</dbReference>
<dbReference type="PRINTS" id="PR00038">
    <property type="entry name" value="HTHLUXR"/>
</dbReference>
<dbReference type="PROSITE" id="PS50043">
    <property type="entry name" value="HTH_LUXR_2"/>
    <property type="match status" value="1"/>
</dbReference>
<evidence type="ECO:0008006" key="9">
    <source>
        <dbReference type="Google" id="ProtNLM"/>
    </source>
</evidence>
<dbReference type="InterPro" id="IPR036388">
    <property type="entry name" value="WH-like_DNA-bd_sf"/>
</dbReference>
<evidence type="ECO:0000313" key="8">
    <source>
        <dbReference type="Proteomes" id="UP000216147"/>
    </source>
</evidence>
<dbReference type="SUPFAM" id="SSF52172">
    <property type="entry name" value="CheY-like"/>
    <property type="match status" value="1"/>
</dbReference>
<dbReference type="PROSITE" id="PS50110">
    <property type="entry name" value="RESPONSE_REGULATORY"/>
    <property type="match status" value="1"/>
</dbReference>
<comment type="caution">
    <text evidence="7">The sequence shown here is derived from an EMBL/GenBank/DDBJ whole genome shotgun (WGS) entry which is preliminary data.</text>
</comment>
<evidence type="ECO:0000256" key="1">
    <source>
        <dbReference type="ARBA" id="ARBA00023015"/>
    </source>
</evidence>
<name>A0A258HL32_9CAUL</name>
<dbReference type="InterPro" id="IPR016032">
    <property type="entry name" value="Sig_transdc_resp-reg_C-effctor"/>
</dbReference>
<dbReference type="SUPFAM" id="SSF46894">
    <property type="entry name" value="C-terminal effector domain of the bipartite response regulators"/>
    <property type="match status" value="1"/>
</dbReference>
<proteinExistence type="predicted"/>
<dbReference type="EMBL" id="NCEQ01000007">
    <property type="protein sequence ID" value="OYX57052.1"/>
    <property type="molecule type" value="Genomic_DNA"/>
</dbReference>
<dbReference type="GO" id="GO:0000160">
    <property type="term" value="P:phosphorelay signal transduction system"/>
    <property type="evidence" value="ECO:0007669"/>
    <property type="project" value="InterPro"/>
</dbReference>
<dbReference type="SMART" id="SM00448">
    <property type="entry name" value="REC"/>
    <property type="match status" value="1"/>
</dbReference>
<dbReference type="PANTHER" id="PTHR44688">
    <property type="entry name" value="DNA-BINDING TRANSCRIPTIONAL ACTIVATOR DEVR_DOSR"/>
    <property type="match status" value="1"/>
</dbReference>